<feature type="compositionally biased region" description="Low complexity" evidence="2">
    <location>
        <begin position="209"/>
        <end position="226"/>
    </location>
</feature>
<feature type="compositionally biased region" description="Low complexity" evidence="2">
    <location>
        <begin position="403"/>
        <end position="420"/>
    </location>
</feature>
<gene>
    <name evidence="3" type="ORF">SAMN04488503_1394</name>
</gene>
<organism evidence="3 4">
    <name type="scientific">Humidesulfovibrio mexicanus</name>
    <dbReference type="NCBI Taxonomy" id="147047"/>
    <lineage>
        <taxon>Bacteria</taxon>
        <taxon>Pseudomonadati</taxon>
        <taxon>Thermodesulfobacteriota</taxon>
        <taxon>Desulfovibrionia</taxon>
        <taxon>Desulfovibrionales</taxon>
        <taxon>Desulfovibrionaceae</taxon>
        <taxon>Humidesulfovibrio</taxon>
    </lineage>
</organism>
<dbReference type="Pfam" id="PF13174">
    <property type="entry name" value="TPR_6"/>
    <property type="match status" value="1"/>
</dbReference>
<feature type="region of interest" description="Disordered" evidence="2">
    <location>
        <begin position="145"/>
        <end position="259"/>
    </location>
</feature>
<evidence type="ECO:0000313" key="3">
    <source>
        <dbReference type="EMBL" id="SNR80544.1"/>
    </source>
</evidence>
<feature type="compositionally biased region" description="Basic and acidic residues" evidence="2">
    <location>
        <begin position="150"/>
        <end position="208"/>
    </location>
</feature>
<reference evidence="3 4" key="1">
    <citation type="submission" date="2017-06" db="EMBL/GenBank/DDBJ databases">
        <authorList>
            <person name="Kim H.J."/>
            <person name="Triplett B.A."/>
        </authorList>
    </citation>
    <scope>NUCLEOTIDE SEQUENCE [LARGE SCALE GENOMIC DNA]</scope>
    <source>
        <strain evidence="3 4">DSM 13116</strain>
    </source>
</reference>
<dbReference type="Pfam" id="PF13432">
    <property type="entry name" value="TPR_16"/>
    <property type="match status" value="1"/>
</dbReference>
<dbReference type="Gene3D" id="1.25.40.10">
    <property type="entry name" value="Tetratricopeptide repeat domain"/>
    <property type="match status" value="4"/>
</dbReference>
<feature type="compositionally biased region" description="Basic and acidic residues" evidence="2">
    <location>
        <begin position="379"/>
        <end position="391"/>
    </location>
</feature>
<feature type="repeat" description="TPR" evidence="1">
    <location>
        <begin position="772"/>
        <end position="805"/>
    </location>
</feature>
<name>A0A238ZCW1_9BACT</name>
<sequence length="1194" mass="129177">MQGIGLPVSLKQFTATLGLMALLAATDAARPAFVRAATDADTLTLSSAGGTLPKYTVRRTGPQELTVTFAPKPGETAPDAPGVGGTKLVSGVSQIPGGFKIQLKTSAFGYVNYPVKGKPQLQIQIFPDAVGATWGQSAKAAAPVKTDLAQAEKSKADKAKAEQAKHARDAEAKAAKAKVDQAEKAEQARRAAEAKAQSEAEAHRKQEAKAAAQPPTQAAPTQSAAPAHPPVAKDAAPQPSPPAPQALNRPAPPAAGTDGKPFFSVPYSMRMPVNKTVLGNSAANIATLPQVEGSPPAAPEQKQPFPQPAQPQKTQQGGRVPPGVVERPLLQEQTTAMPASRPAEGSAPPVVSLSPPPPPAPQAKPADLTPAKGQNGLRFRAEHKGPGDSRPAELLSAADPSRPAALAPAQGLPQGQPAQAHSQPGKQWELRQPVQKVLAPSGSTGATLPQVGTTPPSELHAENATGPQPETHTANATAASAANATTPAPSSPPPGAHNGHNATAPADAQHNASAPAGGDAHAAPAKGGKDKEQQGPLTEQQLKDGLLQAQSDMMGGKWQESVKALEALLREPLMKGELREETLYALADATMQAYKDNLAANYDRIAAAQQAAMNANQKSNRVPRALINLGLLNLKVNNLPEAKAYFNIIRKKYPQDQNAAIVPFSLGEYYREKGDLKKAAEHYQDLIQQYPDARMAKETAYILAQVLRKLGQFEKAFQIVDYLDKRWPLFYMENPAFLKLAAEVEEKVGKLDLAKDHYWTFYNLNPENEYADVILVRIGDVYLRQNKRDPAKEVYQKALHDFPDREGGLVARMRLAEEGIYDDPTMGEMVSVFGRTGAPRPDETYTYIITRHPQSPLAPLAQIKLGMWQFHNKSYLDSLNTAATFLQKYPKSNLVVKAEELGFQSFLHALPALVQEGNYARVMQLYDNAPFVKENQGLVGDEAQMAIAVSAWKRGQPDRALKLAGRFLGKKQVPKYSEMALDLAMNIFMERKEWKRISDLAARAGKAWKLSPRQKAQFENARAMALENQGEIEKSLPLWTRIAGDPATDPATRAHATYVLAKDAARKQDMHRLFALSQEALTQLLAAGGDKDKVKDCLLMAITATERSGRFGETVKWAREFDRIIPPSDPDWAPVRLRLAEVYRRGNMLDEWKALLTDIAKKKPGTVYARMATQALENSALDQRLQNYLVKPPM</sequence>
<keyword evidence="1" id="KW-0802">TPR repeat</keyword>
<dbReference type="SUPFAM" id="SSF48452">
    <property type="entry name" value="TPR-like"/>
    <property type="match status" value="1"/>
</dbReference>
<evidence type="ECO:0000256" key="1">
    <source>
        <dbReference type="PROSITE-ProRule" id="PRU00339"/>
    </source>
</evidence>
<proteinExistence type="predicted"/>
<dbReference type="Proteomes" id="UP000198324">
    <property type="component" value="Unassembled WGS sequence"/>
</dbReference>
<evidence type="ECO:0000313" key="4">
    <source>
        <dbReference type="Proteomes" id="UP000198324"/>
    </source>
</evidence>
<dbReference type="AlphaFoldDB" id="A0A238ZCW1"/>
<feature type="compositionally biased region" description="Low complexity" evidence="2">
    <location>
        <begin position="471"/>
        <end position="488"/>
    </location>
</feature>
<dbReference type="EMBL" id="FZOC01000002">
    <property type="protein sequence ID" value="SNR80544.1"/>
    <property type="molecule type" value="Genomic_DNA"/>
</dbReference>
<feature type="region of interest" description="Disordered" evidence="2">
    <location>
        <begin position="287"/>
        <end position="535"/>
    </location>
</feature>
<accession>A0A238ZCW1</accession>
<dbReference type="InterPro" id="IPR011990">
    <property type="entry name" value="TPR-like_helical_dom_sf"/>
</dbReference>
<feature type="compositionally biased region" description="Polar residues" evidence="2">
    <location>
        <begin position="441"/>
        <end position="456"/>
    </location>
</feature>
<protein>
    <submittedName>
        <fullName evidence="3">TolA-binding protein</fullName>
    </submittedName>
</protein>
<feature type="repeat" description="TPR" evidence="1">
    <location>
        <begin position="660"/>
        <end position="693"/>
    </location>
</feature>
<dbReference type="PROSITE" id="PS50005">
    <property type="entry name" value="TPR"/>
    <property type="match status" value="2"/>
</dbReference>
<keyword evidence="4" id="KW-1185">Reference proteome</keyword>
<dbReference type="InterPro" id="IPR019734">
    <property type="entry name" value="TPR_rpt"/>
</dbReference>
<feature type="compositionally biased region" description="Low complexity" evidence="2">
    <location>
        <begin position="299"/>
        <end position="316"/>
    </location>
</feature>
<feature type="compositionally biased region" description="Low complexity" evidence="2">
    <location>
        <begin position="512"/>
        <end position="526"/>
    </location>
</feature>
<evidence type="ECO:0000256" key="2">
    <source>
        <dbReference type="SAM" id="MobiDB-lite"/>
    </source>
</evidence>
<dbReference type="SMART" id="SM00028">
    <property type="entry name" value="TPR"/>
    <property type="match status" value="4"/>
</dbReference>